<dbReference type="PANTHER" id="PTHR13440">
    <property type="entry name" value="BLOC-1 RELATED COMPLEX SUBUNIT 6"/>
    <property type="match status" value="1"/>
</dbReference>
<comment type="caution">
    <text evidence="3">The sequence shown here is derived from an EMBL/GenBank/DDBJ whole genome shotgun (WGS) entry which is preliminary data.</text>
</comment>
<dbReference type="AlphaFoldDB" id="A0A9Q0XJ48"/>
<evidence type="ECO:0000259" key="2">
    <source>
        <dbReference type="Pfam" id="PF10157"/>
    </source>
</evidence>
<proteinExistence type="predicted"/>
<dbReference type="Pfam" id="PF10157">
    <property type="entry name" value="BORCS6"/>
    <property type="match status" value="1"/>
</dbReference>
<reference evidence="3" key="1">
    <citation type="journal article" date="2023" name="DNA Res.">
        <title>Chromosome-level genome assembly of Phrynocephalus forsythii using third-generation DNA sequencing and Hi-C analysis.</title>
        <authorList>
            <person name="Qi Y."/>
            <person name="Zhao W."/>
            <person name="Zhao Y."/>
            <person name="Niu C."/>
            <person name="Cao S."/>
            <person name="Zhang Y."/>
        </authorList>
    </citation>
    <scope>NUCLEOTIDE SEQUENCE</scope>
    <source>
        <tissue evidence="3">Muscle</tissue>
    </source>
</reference>
<feature type="compositionally biased region" description="Low complexity" evidence="1">
    <location>
        <begin position="15"/>
        <end position="30"/>
    </location>
</feature>
<dbReference type="InterPro" id="IPR046465">
    <property type="entry name" value="BORCS6_C"/>
</dbReference>
<sequence length="243" mass="26490">MEGQQHIMAQVHIQSPAVSSSSPSSSLVAGEESRKPPNPVRVAARERVAGGRLLDSHSLDGISQVYGAPKAHEGRRATISSALELEGTVSHDGDLTHFVANNLQMKIKMSSRGSLDDTEPTTSSSVSSQLSMRGKMADIPSIDPQVVQDLERLTRDVAQKVDQMLRGLNGAIQNMTALSVGYIQTYRDAVDSLGESVDMSIKGMYTLMARCEELDRSMQPVHTLAKQIREIKRTLEIFEALCK</sequence>
<accession>A0A9Q0XJ48</accession>
<evidence type="ECO:0000313" key="4">
    <source>
        <dbReference type="Proteomes" id="UP001142489"/>
    </source>
</evidence>
<dbReference type="GO" id="GO:0032418">
    <property type="term" value="P:lysosome localization"/>
    <property type="evidence" value="ECO:0007669"/>
    <property type="project" value="TreeGrafter"/>
</dbReference>
<dbReference type="PANTHER" id="PTHR13440:SF7">
    <property type="entry name" value="BLOC-1 RELATED COMPLEX SUBUNIT 6"/>
    <property type="match status" value="1"/>
</dbReference>
<evidence type="ECO:0000256" key="1">
    <source>
        <dbReference type="SAM" id="MobiDB-lite"/>
    </source>
</evidence>
<organism evidence="3 4">
    <name type="scientific">Phrynocephalus forsythii</name>
    <dbReference type="NCBI Taxonomy" id="171643"/>
    <lineage>
        <taxon>Eukaryota</taxon>
        <taxon>Metazoa</taxon>
        <taxon>Chordata</taxon>
        <taxon>Craniata</taxon>
        <taxon>Vertebrata</taxon>
        <taxon>Euteleostomi</taxon>
        <taxon>Lepidosauria</taxon>
        <taxon>Squamata</taxon>
        <taxon>Bifurcata</taxon>
        <taxon>Unidentata</taxon>
        <taxon>Episquamata</taxon>
        <taxon>Toxicofera</taxon>
        <taxon>Iguania</taxon>
        <taxon>Acrodonta</taxon>
        <taxon>Agamidae</taxon>
        <taxon>Agaminae</taxon>
        <taxon>Phrynocephalus</taxon>
    </lineage>
</organism>
<evidence type="ECO:0000313" key="3">
    <source>
        <dbReference type="EMBL" id="KAJ7314106.1"/>
    </source>
</evidence>
<dbReference type="OrthoDB" id="21270at2759"/>
<dbReference type="EMBL" id="JAPFRF010000012">
    <property type="protein sequence ID" value="KAJ7314106.1"/>
    <property type="molecule type" value="Genomic_DNA"/>
</dbReference>
<feature type="region of interest" description="Disordered" evidence="1">
    <location>
        <begin position="1"/>
        <end position="40"/>
    </location>
</feature>
<dbReference type="GO" id="GO:0099078">
    <property type="term" value="C:BORC complex"/>
    <property type="evidence" value="ECO:0007669"/>
    <property type="project" value="TreeGrafter"/>
</dbReference>
<gene>
    <name evidence="3" type="ORF">JRQ81_006042</name>
</gene>
<dbReference type="Proteomes" id="UP001142489">
    <property type="component" value="Unassembled WGS sequence"/>
</dbReference>
<name>A0A9Q0XJ48_9SAUR</name>
<feature type="domain" description="BLOC-1-related complex subunit 6 C-terminal helix" evidence="2">
    <location>
        <begin position="140"/>
        <end position="239"/>
    </location>
</feature>
<feature type="region of interest" description="Disordered" evidence="1">
    <location>
        <begin position="110"/>
        <end position="133"/>
    </location>
</feature>
<dbReference type="InterPro" id="IPR019314">
    <property type="entry name" value="BORCS6"/>
</dbReference>
<keyword evidence="4" id="KW-1185">Reference proteome</keyword>
<protein>
    <recommendedName>
        <fullName evidence="2">BLOC-1-related complex subunit 6 C-terminal helix domain-containing protein</fullName>
    </recommendedName>
</protein>